<dbReference type="PROSITE" id="PS00316">
    <property type="entry name" value="THAUMATIN_1"/>
    <property type="match status" value="1"/>
</dbReference>
<evidence type="ECO:0000313" key="3">
    <source>
        <dbReference type="Proteomes" id="UP000515123"/>
    </source>
</evidence>
<keyword evidence="2" id="KW-0732">Signal</keyword>
<feature type="disulfide bond" evidence="1">
    <location>
        <begin position="195"/>
        <end position="205"/>
    </location>
</feature>
<dbReference type="InterPro" id="IPR017949">
    <property type="entry name" value="Thaumatin_CS"/>
</dbReference>
<keyword evidence="1" id="KW-1015">Disulfide bond</keyword>
<feature type="disulfide bond" evidence="1">
    <location>
        <begin position="84"/>
        <end position="94"/>
    </location>
</feature>
<protein>
    <submittedName>
        <fullName evidence="4">Pathogenesis-related protein 5-like isoform X1</fullName>
    </submittedName>
</protein>
<accession>A0A6P5EIB8</accession>
<feature type="disulfide bond" evidence="1">
    <location>
        <begin position="99"/>
        <end position="105"/>
    </location>
</feature>
<dbReference type="SUPFAM" id="SSF49870">
    <property type="entry name" value="Osmotin, thaumatin-like protein"/>
    <property type="match status" value="1"/>
</dbReference>
<feature type="signal peptide" evidence="2">
    <location>
        <begin position="1"/>
        <end position="26"/>
    </location>
</feature>
<dbReference type="PIRSF" id="PIRSF002703">
    <property type="entry name" value="Thaumatin"/>
    <property type="match status" value="1"/>
</dbReference>
<reference evidence="4" key="2">
    <citation type="submission" date="2025-08" db="UniProtKB">
        <authorList>
            <consortium name="RefSeq"/>
        </authorList>
    </citation>
    <scope>IDENTIFICATION</scope>
    <source>
        <tissue evidence="4">Leaf</tissue>
    </source>
</reference>
<dbReference type="Proteomes" id="UP000515123">
    <property type="component" value="Linkage group 2"/>
</dbReference>
<dbReference type="OrthoDB" id="430315at2759"/>
<dbReference type="AlphaFoldDB" id="A0A6P5EIB8"/>
<dbReference type="CDD" id="cd09218">
    <property type="entry name" value="TLP-PA"/>
    <property type="match status" value="1"/>
</dbReference>
<dbReference type="PRINTS" id="PR00347">
    <property type="entry name" value="THAUMATIN"/>
</dbReference>
<sequence>METETSYSMLFSFVSIFVLMFQPSMCSTSFTVSNNCPRTIWPGTLAGAGTPQLPTTGFRLDSGQTVRILAPPGWSGRIWARTGCEFDSDGAGICQTGDCGGRMECGGAGALPPTTLFEITLGKGTDEDYYDVSLVDGYNLPVVVVPRVQHGRCNATGCITDLNRGCPRELQVECGDGVVACKSACEAFGLDQYCCSGEFANPSTCKPSFYSSIFKTACPRAYSYAFDDGTSTFTCKAYDYTVVFCPPATGYIYMMKRSDDTLVGQPVDGGDHSRDQSLEMASSSSKRSFHKLLLLLGLLNMIMIN</sequence>
<name>A0A6P5EIB8_ANACO</name>
<dbReference type="GeneID" id="109706602"/>
<feature type="disulfide bond" evidence="1">
    <location>
        <begin position="36"/>
        <end position="245"/>
    </location>
</feature>
<dbReference type="FunFam" id="2.60.110.10:FF:000001">
    <property type="entry name" value="THAUMATIN-LIKE PROTEIN 1"/>
    <property type="match status" value="1"/>
</dbReference>
<dbReference type="PROSITE" id="PS51367">
    <property type="entry name" value="THAUMATIN_2"/>
    <property type="match status" value="1"/>
</dbReference>
<evidence type="ECO:0000256" key="1">
    <source>
        <dbReference type="PIRSR" id="PIRSR002703-1"/>
    </source>
</evidence>
<gene>
    <name evidence="4" type="primary">LOC109706602</name>
</gene>
<dbReference type="Gene3D" id="2.60.110.10">
    <property type="entry name" value="Thaumatin"/>
    <property type="match status" value="1"/>
</dbReference>
<dbReference type="PANTHER" id="PTHR31048">
    <property type="entry name" value="OS03G0233200 PROTEIN"/>
    <property type="match status" value="1"/>
</dbReference>
<dbReference type="Pfam" id="PF00314">
    <property type="entry name" value="Thaumatin"/>
    <property type="match status" value="1"/>
</dbReference>
<feature type="disulfide bond" evidence="1">
    <location>
        <begin position="153"/>
        <end position="235"/>
    </location>
</feature>
<dbReference type="InterPro" id="IPR001938">
    <property type="entry name" value="Thaumatin"/>
</dbReference>
<dbReference type="InterPro" id="IPR037176">
    <property type="entry name" value="Osmotin/thaumatin-like_sf"/>
</dbReference>
<feature type="disulfide bond" evidence="1">
    <location>
        <begin position="166"/>
        <end position="181"/>
    </location>
</feature>
<feature type="chain" id="PRO_5027954576" evidence="2">
    <location>
        <begin position="27"/>
        <end position="305"/>
    </location>
</feature>
<feature type="disulfide bond" evidence="1">
    <location>
        <begin position="185"/>
        <end position="194"/>
    </location>
</feature>
<reference evidence="3" key="1">
    <citation type="journal article" date="2015" name="Nat. Genet.">
        <title>The pineapple genome and the evolution of CAM photosynthesis.</title>
        <authorList>
            <person name="Ming R."/>
            <person name="VanBuren R."/>
            <person name="Wai C.M."/>
            <person name="Tang H."/>
            <person name="Schatz M.C."/>
            <person name="Bowers J.E."/>
            <person name="Lyons E."/>
            <person name="Wang M.L."/>
            <person name="Chen J."/>
            <person name="Biggers E."/>
            <person name="Zhang J."/>
            <person name="Huang L."/>
            <person name="Zhang L."/>
            <person name="Miao W."/>
            <person name="Zhang J."/>
            <person name="Ye Z."/>
            <person name="Miao C."/>
            <person name="Lin Z."/>
            <person name="Wang H."/>
            <person name="Zhou H."/>
            <person name="Yim W.C."/>
            <person name="Priest H.D."/>
            <person name="Zheng C."/>
            <person name="Woodhouse M."/>
            <person name="Edger P.P."/>
            <person name="Guyot R."/>
            <person name="Guo H.B."/>
            <person name="Guo H."/>
            <person name="Zheng G."/>
            <person name="Singh R."/>
            <person name="Sharma A."/>
            <person name="Min X."/>
            <person name="Zheng Y."/>
            <person name="Lee H."/>
            <person name="Gurtowski J."/>
            <person name="Sedlazeck F.J."/>
            <person name="Harkess A."/>
            <person name="McKain M.R."/>
            <person name="Liao Z."/>
            <person name="Fang J."/>
            <person name="Liu J."/>
            <person name="Zhang X."/>
            <person name="Zhang Q."/>
            <person name="Hu W."/>
            <person name="Qin Y."/>
            <person name="Wang K."/>
            <person name="Chen L.Y."/>
            <person name="Shirley N."/>
            <person name="Lin Y.R."/>
            <person name="Liu L.Y."/>
            <person name="Hernandez A.G."/>
            <person name="Wright C.L."/>
            <person name="Bulone V."/>
            <person name="Tuskan G.A."/>
            <person name="Heath K."/>
            <person name="Zee F."/>
            <person name="Moore P.H."/>
            <person name="Sunkar R."/>
            <person name="Leebens-Mack J.H."/>
            <person name="Mockler T."/>
            <person name="Bennetzen J.L."/>
            <person name="Freeling M."/>
            <person name="Sankoff D."/>
            <person name="Paterson A.H."/>
            <person name="Zhu X."/>
            <person name="Yang X."/>
            <person name="Smith J.A."/>
            <person name="Cushman J.C."/>
            <person name="Paull R.E."/>
            <person name="Yu Q."/>
        </authorList>
    </citation>
    <scope>NUCLEOTIDE SEQUENCE [LARGE SCALE GENOMIC DNA]</scope>
    <source>
        <strain evidence="3">cv. F153</strain>
    </source>
</reference>
<organism evidence="3 4">
    <name type="scientific">Ananas comosus</name>
    <name type="common">Pineapple</name>
    <name type="synonym">Ananas ananas</name>
    <dbReference type="NCBI Taxonomy" id="4615"/>
    <lineage>
        <taxon>Eukaryota</taxon>
        <taxon>Viridiplantae</taxon>
        <taxon>Streptophyta</taxon>
        <taxon>Embryophyta</taxon>
        <taxon>Tracheophyta</taxon>
        <taxon>Spermatophyta</taxon>
        <taxon>Magnoliopsida</taxon>
        <taxon>Liliopsida</taxon>
        <taxon>Poales</taxon>
        <taxon>Bromeliaceae</taxon>
        <taxon>Bromelioideae</taxon>
        <taxon>Ananas</taxon>
    </lineage>
</organism>
<feature type="disulfide bond" evidence="1">
    <location>
        <begin position="158"/>
        <end position="218"/>
    </location>
</feature>
<keyword evidence="3" id="KW-1185">Reference proteome</keyword>
<evidence type="ECO:0000256" key="2">
    <source>
        <dbReference type="SAM" id="SignalP"/>
    </source>
</evidence>
<dbReference type="RefSeq" id="XP_020083132.1">
    <property type="nucleotide sequence ID" value="XM_020227543.1"/>
</dbReference>
<evidence type="ECO:0000313" key="4">
    <source>
        <dbReference type="RefSeq" id="XP_020083132.1"/>
    </source>
</evidence>
<proteinExistence type="predicted"/>
<dbReference type="SMART" id="SM00205">
    <property type="entry name" value="THN"/>
    <property type="match status" value="1"/>
</dbReference>